<accession>A0AAV3PZJ8</accession>
<dbReference type="AlphaFoldDB" id="A0AAV3PZJ8"/>
<protein>
    <recommendedName>
        <fullName evidence="3">DUF4378 domain-containing protein</fullName>
    </recommendedName>
</protein>
<evidence type="ECO:0000313" key="2">
    <source>
        <dbReference type="Proteomes" id="UP001454036"/>
    </source>
</evidence>
<evidence type="ECO:0008006" key="3">
    <source>
        <dbReference type="Google" id="ProtNLM"/>
    </source>
</evidence>
<reference evidence="1 2" key="1">
    <citation type="submission" date="2024-01" db="EMBL/GenBank/DDBJ databases">
        <title>The complete chloroplast genome sequence of Lithospermum erythrorhizon: insights into the phylogenetic relationship among Boraginaceae species and the maternal lineages of purple gromwells.</title>
        <authorList>
            <person name="Okada T."/>
            <person name="Watanabe K."/>
        </authorList>
    </citation>
    <scope>NUCLEOTIDE SEQUENCE [LARGE SCALE GENOMIC DNA]</scope>
</reference>
<comment type="caution">
    <text evidence="1">The sequence shown here is derived from an EMBL/GenBank/DDBJ whole genome shotgun (WGS) entry which is preliminary data.</text>
</comment>
<evidence type="ECO:0000313" key="1">
    <source>
        <dbReference type="EMBL" id="GAA0156126.1"/>
    </source>
</evidence>
<keyword evidence="2" id="KW-1185">Reference proteome</keyword>
<dbReference type="Proteomes" id="UP001454036">
    <property type="component" value="Unassembled WGS sequence"/>
</dbReference>
<name>A0AAV3PZJ8_LITER</name>
<dbReference type="PANTHER" id="PTHR37613">
    <property type="entry name" value="DUF4378 DOMAIN PROTEIN"/>
    <property type="match status" value="1"/>
</dbReference>
<dbReference type="PANTHER" id="PTHR37613:SF4">
    <property type="entry name" value="DUF4378 DOMAIN-CONTAINING PROTEIN"/>
    <property type="match status" value="1"/>
</dbReference>
<proteinExistence type="predicted"/>
<dbReference type="EMBL" id="BAABME010002791">
    <property type="protein sequence ID" value="GAA0156126.1"/>
    <property type="molecule type" value="Genomic_DNA"/>
</dbReference>
<gene>
    <name evidence="1" type="ORF">LIER_13690</name>
</gene>
<organism evidence="1 2">
    <name type="scientific">Lithospermum erythrorhizon</name>
    <name type="common">Purple gromwell</name>
    <name type="synonym">Lithospermum officinale var. erythrorhizon</name>
    <dbReference type="NCBI Taxonomy" id="34254"/>
    <lineage>
        <taxon>Eukaryota</taxon>
        <taxon>Viridiplantae</taxon>
        <taxon>Streptophyta</taxon>
        <taxon>Embryophyta</taxon>
        <taxon>Tracheophyta</taxon>
        <taxon>Spermatophyta</taxon>
        <taxon>Magnoliopsida</taxon>
        <taxon>eudicotyledons</taxon>
        <taxon>Gunneridae</taxon>
        <taxon>Pentapetalae</taxon>
        <taxon>asterids</taxon>
        <taxon>lamiids</taxon>
        <taxon>Boraginales</taxon>
        <taxon>Boraginaceae</taxon>
        <taxon>Boraginoideae</taxon>
        <taxon>Lithospermeae</taxon>
        <taxon>Lithospermum</taxon>
    </lineage>
</organism>
<sequence length="258" mass="29394">MSNSLGSQRSCAPLRCPHISTKQFVSDLSHSDLEFKHTMSNSCSNSYAKGTTNGTIYIENSTLVLKDDKELARRDVEDSNQLSPVSVLLLELQETHCDVTKPVLKTRNYVKRIQESSLAIPSSKLENPFESSSKGMQEVISSNFLAHHTNNKKAVLHSKPLLLDCVRETVEDQRKKQRNVISQHFQKILEAEELWNHIYENICLWSKDTIDDTNIEHLLHFDLLASMEEWNNCEEQRSEIGEAIVNATLNDIINEIIS</sequence>